<comment type="caution">
    <text evidence="1">The sequence shown here is derived from an EMBL/GenBank/DDBJ whole genome shotgun (WGS) entry which is preliminary data.</text>
</comment>
<gene>
    <name evidence="1" type="ORF">CNEO_41066</name>
</gene>
<dbReference type="Proteomes" id="UP000789738">
    <property type="component" value="Unassembled WGS sequence"/>
</dbReference>
<reference evidence="1" key="1">
    <citation type="submission" date="2021-10" db="EMBL/GenBank/DDBJ databases">
        <authorList>
            <person name="Mesa V."/>
        </authorList>
    </citation>
    <scope>NUCLEOTIDE SEQUENCE</scope>
    <source>
        <strain evidence="1">CC3_PB</strain>
    </source>
</reference>
<dbReference type="AlphaFoldDB" id="A0AA86JEW9"/>
<dbReference type="EMBL" id="CAKJVE010000004">
    <property type="protein sequence ID" value="CAG9704167.1"/>
    <property type="molecule type" value="Genomic_DNA"/>
</dbReference>
<protein>
    <submittedName>
        <fullName evidence="1">Uncharacterized protein</fullName>
    </submittedName>
</protein>
<sequence>MYDKYFKRELYEVGKDEEITLDKVLRRFKVNKDNKVSIESIGSKILCVTSHSRIKESSIKEVIVKNAFTYKRKQISKLLIVHYGGDEDMVKFFDLVKTILNSYI</sequence>
<organism evidence="1 2">
    <name type="scientific">Clostridium neonatale</name>
    <dbReference type="NCBI Taxonomy" id="137838"/>
    <lineage>
        <taxon>Bacteria</taxon>
        <taxon>Bacillati</taxon>
        <taxon>Bacillota</taxon>
        <taxon>Clostridia</taxon>
        <taxon>Eubacteriales</taxon>
        <taxon>Clostridiaceae</taxon>
        <taxon>Clostridium</taxon>
    </lineage>
</organism>
<evidence type="ECO:0000313" key="2">
    <source>
        <dbReference type="Proteomes" id="UP000789738"/>
    </source>
</evidence>
<accession>A0AA86JEW9</accession>
<dbReference type="RefSeq" id="WP_342350277.1">
    <property type="nucleotide sequence ID" value="NZ_CAKJVE010000004.1"/>
</dbReference>
<proteinExistence type="predicted"/>
<evidence type="ECO:0000313" key="1">
    <source>
        <dbReference type="EMBL" id="CAG9704167.1"/>
    </source>
</evidence>
<name>A0AA86JEW9_9CLOT</name>